<feature type="transmembrane region" description="Helical" evidence="6">
    <location>
        <begin position="7"/>
        <end position="29"/>
    </location>
</feature>
<dbReference type="AlphaFoldDB" id="A0A0F4ZIE2"/>
<comment type="caution">
    <text evidence="8">The sequence shown here is derived from an EMBL/GenBank/DDBJ whole genome shotgun (WGS) entry which is preliminary data.</text>
</comment>
<dbReference type="Pfam" id="PF01284">
    <property type="entry name" value="MARVEL"/>
    <property type="match status" value="1"/>
</dbReference>
<feature type="transmembrane region" description="Helical" evidence="6">
    <location>
        <begin position="73"/>
        <end position="93"/>
    </location>
</feature>
<feature type="transmembrane region" description="Helical" evidence="6">
    <location>
        <begin position="41"/>
        <end position="61"/>
    </location>
</feature>
<sequence length="228" mass="25359">MKTIVNIILRCLQLAFAVIVAGITGNYLMRASGVSSWHLGRFIYTEVIAALSIIFALLWMIPFPGARFVKWPVDVALAICWFISFGLLVNRISRNCGYVLNWYYAPFRNTCSRFRANTSFAFLSAIAWLATAALAVFWVHRSRRENHNHRGPVAGTTAAVAGGPDTRVESQPVQPLQPQPLQPQPLQPQPLQPQPLQPQGMGQPQAMSQPQPVVQTQQIGQPEMRAVQ</sequence>
<reference evidence="8 9" key="1">
    <citation type="submission" date="2015-03" db="EMBL/GenBank/DDBJ databases">
        <authorList>
            <person name="Radwan O."/>
            <person name="Al-Naeli F.A."/>
            <person name="Rendon G.A."/>
            <person name="Fields C."/>
        </authorList>
    </citation>
    <scope>NUCLEOTIDE SEQUENCE [LARGE SCALE GENOMIC DNA]</scope>
    <source>
        <strain evidence="8">CR-DP1</strain>
    </source>
</reference>
<dbReference type="OrthoDB" id="4074965at2759"/>
<keyword evidence="2 6" id="KW-0812">Transmembrane</keyword>
<dbReference type="InterPro" id="IPR008253">
    <property type="entry name" value="Marvel"/>
</dbReference>
<evidence type="ECO:0000256" key="5">
    <source>
        <dbReference type="SAM" id="MobiDB-lite"/>
    </source>
</evidence>
<organism evidence="8 9">
    <name type="scientific">Thielaviopsis punctulata</name>
    <dbReference type="NCBI Taxonomy" id="72032"/>
    <lineage>
        <taxon>Eukaryota</taxon>
        <taxon>Fungi</taxon>
        <taxon>Dikarya</taxon>
        <taxon>Ascomycota</taxon>
        <taxon>Pezizomycotina</taxon>
        <taxon>Sordariomycetes</taxon>
        <taxon>Hypocreomycetidae</taxon>
        <taxon>Microascales</taxon>
        <taxon>Ceratocystidaceae</taxon>
        <taxon>Thielaviopsis</taxon>
    </lineage>
</organism>
<evidence type="ECO:0000256" key="1">
    <source>
        <dbReference type="ARBA" id="ARBA00004141"/>
    </source>
</evidence>
<evidence type="ECO:0000256" key="4">
    <source>
        <dbReference type="ARBA" id="ARBA00023136"/>
    </source>
</evidence>
<keyword evidence="3 6" id="KW-1133">Transmembrane helix</keyword>
<protein>
    <recommendedName>
        <fullName evidence="7">MARVEL domain-containing protein</fullName>
    </recommendedName>
</protein>
<dbReference type="PANTHER" id="PTHR39608:SF1">
    <property type="entry name" value="INTEGRAL MEMBRANE PROTEIN (AFU_ORTHOLOGUE AFUA_5G08640)"/>
    <property type="match status" value="1"/>
</dbReference>
<comment type="subcellular location">
    <subcellularLocation>
        <location evidence="1">Membrane</location>
        <topology evidence="1">Multi-pass membrane protein</topology>
    </subcellularLocation>
</comment>
<name>A0A0F4ZIE2_9PEZI</name>
<accession>A0A0F4ZIE2</accession>
<evidence type="ECO:0000256" key="2">
    <source>
        <dbReference type="ARBA" id="ARBA00022692"/>
    </source>
</evidence>
<evidence type="ECO:0000256" key="3">
    <source>
        <dbReference type="ARBA" id="ARBA00022989"/>
    </source>
</evidence>
<feature type="domain" description="MARVEL" evidence="7">
    <location>
        <begin position="6"/>
        <end position="134"/>
    </location>
</feature>
<evidence type="ECO:0000256" key="6">
    <source>
        <dbReference type="SAM" id="Phobius"/>
    </source>
</evidence>
<evidence type="ECO:0000313" key="8">
    <source>
        <dbReference type="EMBL" id="KKA29623.1"/>
    </source>
</evidence>
<dbReference type="Proteomes" id="UP000033483">
    <property type="component" value="Unassembled WGS sequence"/>
</dbReference>
<evidence type="ECO:0000259" key="7">
    <source>
        <dbReference type="Pfam" id="PF01284"/>
    </source>
</evidence>
<feature type="compositionally biased region" description="Low complexity" evidence="5">
    <location>
        <begin position="151"/>
        <end position="164"/>
    </location>
</feature>
<proteinExistence type="predicted"/>
<feature type="transmembrane region" description="Helical" evidence="6">
    <location>
        <begin position="120"/>
        <end position="140"/>
    </location>
</feature>
<dbReference type="PANTHER" id="PTHR39608">
    <property type="entry name" value="INTEGRAL MEMBRANE PROTEIN (AFU_ORTHOLOGUE AFUA_5G08640)"/>
    <property type="match status" value="1"/>
</dbReference>
<dbReference type="GO" id="GO:0016020">
    <property type="term" value="C:membrane"/>
    <property type="evidence" value="ECO:0007669"/>
    <property type="project" value="UniProtKB-SubCell"/>
</dbReference>
<feature type="compositionally biased region" description="Pro residues" evidence="5">
    <location>
        <begin position="175"/>
        <end position="196"/>
    </location>
</feature>
<gene>
    <name evidence="8" type="ORF">TD95_000701</name>
</gene>
<feature type="region of interest" description="Disordered" evidence="5">
    <location>
        <begin position="148"/>
        <end position="228"/>
    </location>
</feature>
<feature type="compositionally biased region" description="Low complexity" evidence="5">
    <location>
        <begin position="197"/>
        <end position="212"/>
    </location>
</feature>
<keyword evidence="9" id="KW-1185">Reference proteome</keyword>
<evidence type="ECO:0000313" key="9">
    <source>
        <dbReference type="Proteomes" id="UP000033483"/>
    </source>
</evidence>
<keyword evidence="4 6" id="KW-0472">Membrane</keyword>
<dbReference type="EMBL" id="LAEV01000760">
    <property type="protein sequence ID" value="KKA29623.1"/>
    <property type="molecule type" value="Genomic_DNA"/>
</dbReference>